<feature type="non-terminal residue" evidence="2">
    <location>
        <position position="115"/>
    </location>
</feature>
<evidence type="ECO:0000313" key="2">
    <source>
        <dbReference type="EMBL" id="KAL0191746.1"/>
    </source>
</evidence>
<proteinExistence type="predicted"/>
<reference evidence="2 3" key="1">
    <citation type="submission" date="2024-05" db="EMBL/GenBank/DDBJ databases">
        <title>Genome sequencing and assembly of Indian major carp, Cirrhinus mrigala (Hamilton, 1822).</title>
        <authorList>
            <person name="Mohindra V."/>
            <person name="Chowdhury L.M."/>
            <person name="Lal K."/>
            <person name="Jena J.K."/>
        </authorList>
    </citation>
    <scope>NUCLEOTIDE SEQUENCE [LARGE SCALE GENOMIC DNA]</scope>
    <source>
        <strain evidence="2">CM1030</strain>
        <tissue evidence="2">Blood</tissue>
    </source>
</reference>
<evidence type="ECO:0000313" key="3">
    <source>
        <dbReference type="Proteomes" id="UP001529510"/>
    </source>
</evidence>
<organism evidence="2 3">
    <name type="scientific">Cirrhinus mrigala</name>
    <name type="common">Mrigala</name>
    <dbReference type="NCBI Taxonomy" id="683832"/>
    <lineage>
        <taxon>Eukaryota</taxon>
        <taxon>Metazoa</taxon>
        <taxon>Chordata</taxon>
        <taxon>Craniata</taxon>
        <taxon>Vertebrata</taxon>
        <taxon>Euteleostomi</taxon>
        <taxon>Actinopterygii</taxon>
        <taxon>Neopterygii</taxon>
        <taxon>Teleostei</taxon>
        <taxon>Ostariophysi</taxon>
        <taxon>Cypriniformes</taxon>
        <taxon>Cyprinidae</taxon>
        <taxon>Labeoninae</taxon>
        <taxon>Labeonini</taxon>
        <taxon>Cirrhinus</taxon>
    </lineage>
</organism>
<sequence>LAHLDKVNSNSLDSCITIQDLPPKIPPYSKLQDLAGSRVPPRLTPSPAPVLHIDSPSCFTGQALSVSSSPILYPKMSGLHRSMDVPTKPDLGDREETRSTGTWGAGSRTSITLGD</sequence>
<accession>A0ABD0R259</accession>
<dbReference type="EMBL" id="JAMKFB020000006">
    <property type="protein sequence ID" value="KAL0191746.1"/>
    <property type="molecule type" value="Genomic_DNA"/>
</dbReference>
<protein>
    <submittedName>
        <fullName evidence="2">Uncharacterized protein</fullName>
    </submittedName>
</protein>
<feature type="non-terminal residue" evidence="2">
    <location>
        <position position="1"/>
    </location>
</feature>
<dbReference type="AlphaFoldDB" id="A0ABD0R259"/>
<keyword evidence="3" id="KW-1185">Reference proteome</keyword>
<feature type="region of interest" description="Disordered" evidence="1">
    <location>
        <begin position="83"/>
        <end position="115"/>
    </location>
</feature>
<comment type="caution">
    <text evidence="2">The sequence shown here is derived from an EMBL/GenBank/DDBJ whole genome shotgun (WGS) entry which is preliminary data.</text>
</comment>
<feature type="compositionally biased region" description="Polar residues" evidence="1">
    <location>
        <begin position="99"/>
        <end position="115"/>
    </location>
</feature>
<name>A0ABD0R259_CIRMR</name>
<evidence type="ECO:0000256" key="1">
    <source>
        <dbReference type="SAM" id="MobiDB-lite"/>
    </source>
</evidence>
<gene>
    <name evidence="2" type="ORF">M9458_014444</name>
</gene>
<dbReference type="Proteomes" id="UP001529510">
    <property type="component" value="Unassembled WGS sequence"/>
</dbReference>